<comment type="catalytic activity">
    <reaction evidence="2">
        <text>5-phospho-alpha-D-ribose 1-diphosphate + 4-hydroxybenzoate + H(+) = 4-(beta-D-ribofuranosyl)phenol 5'-phosphate + CO2 + diphosphate</text>
        <dbReference type="Rhea" id="RHEA:48556"/>
        <dbReference type="ChEBI" id="CHEBI:15378"/>
        <dbReference type="ChEBI" id="CHEBI:16526"/>
        <dbReference type="ChEBI" id="CHEBI:17879"/>
        <dbReference type="ChEBI" id="CHEBI:33019"/>
        <dbReference type="ChEBI" id="CHEBI:58017"/>
        <dbReference type="ChEBI" id="CHEBI:82767"/>
        <dbReference type="EC" id="2.4.2.54"/>
    </reaction>
</comment>
<gene>
    <name evidence="5" type="ORF">EYH45_07045</name>
</gene>
<dbReference type="SUPFAM" id="SSF54211">
    <property type="entry name" value="Ribosomal protein S5 domain 2-like"/>
    <property type="match status" value="1"/>
</dbReference>
<dbReference type="Proteomes" id="UP000608579">
    <property type="component" value="Unassembled WGS sequence"/>
</dbReference>
<dbReference type="Pfam" id="PF08544">
    <property type="entry name" value="GHMP_kinases_C"/>
    <property type="match status" value="1"/>
</dbReference>
<comment type="subunit">
    <text evidence="2">Homodimer.</text>
</comment>
<evidence type="ECO:0000256" key="2">
    <source>
        <dbReference type="PIRNR" id="PIRNR004884"/>
    </source>
</evidence>
<evidence type="ECO:0000259" key="4">
    <source>
        <dbReference type="Pfam" id="PF08544"/>
    </source>
</evidence>
<organism evidence="5 6">
    <name type="scientific">Caldiarchaeum subterraneum</name>
    <dbReference type="NCBI Taxonomy" id="311458"/>
    <lineage>
        <taxon>Archaea</taxon>
        <taxon>Nitrososphaerota</taxon>
        <taxon>Candidatus Caldarchaeales</taxon>
        <taxon>Candidatus Caldarchaeaceae</taxon>
        <taxon>Candidatus Caldarchaeum</taxon>
    </lineage>
</organism>
<name>A0A833ECJ1_CALS0</name>
<dbReference type="PANTHER" id="PTHR20861">
    <property type="entry name" value="HOMOSERINE/4-DIPHOSPHOCYTIDYL-2-C-METHYL-D-ERYTHRITOL KINASE"/>
    <property type="match status" value="1"/>
</dbReference>
<dbReference type="Gene3D" id="3.30.230.10">
    <property type="match status" value="1"/>
</dbReference>
<evidence type="ECO:0000259" key="3">
    <source>
        <dbReference type="Pfam" id="PF00288"/>
    </source>
</evidence>
<comment type="pathway">
    <text evidence="2">Cofactor biosynthesis; 5,6,7,8-tetrahydromethanopterin biosynthesis.</text>
</comment>
<dbReference type="UniPathway" id="UPA00065"/>
<dbReference type="GO" id="GO:0043793">
    <property type="term" value="F:beta-ribofuranosylaminobenzene 5'-phosphate synthase activity"/>
    <property type="evidence" value="ECO:0007669"/>
    <property type="project" value="UniProtKB-EC"/>
</dbReference>
<evidence type="ECO:0000313" key="6">
    <source>
        <dbReference type="Proteomes" id="UP000608579"/>
    </source>
</evidence>
<dbReference type="NCBIfam" id="TIGR00144">
    <property type="entry name" value="beta_RFAP_syn"/>
    <property type="match status" value="1"/>
</dbReference>
<reference evidence="5" key="1">
    <citation type="journal article" date="2020" name="ISME J.">
        <title>Gammaproteobacteria mediating utilization of methyl-, sulfur- and petroleum organic compounds in deep ocean hydrothermal plumes.</title>
        <authorList>
            <person name="Zhou Z."/>
            <person name="Liu Y."/>
            <person name="Pan J."/>
            <person name="Cron B.R."/>
            <person name="Toner B.M."/>
            <person name="Anantharaman K."/>
            <person name="Breier J.A."/>
            <person name="Dick G.J."/>
            <person name="Li M."/>
        </authorList>
    </citation>
    <scope>NUCLEOTIDE SEQUENCE</scope>
    <source>
        <strain evidence="5">SZUA-1515</strain>
    </source>
</reference>
<comment type="similarity">
    <text evidence="2">Belongs to the beta-RFA-P synthase family.</text>
</comment>
<keyword evidence="2" id="KW-0328">Glycosyltransferase</keyword>
<dbReference type="InterPro" id="IPR020568">
    <property type="entry name" value="Ribosomal_Su5_D2-typ_SF"/>
</dbReference>
<dbReference type="InterPro" id="IPR014721">
    <property type="entry name" value="Ribsml_uS5_D2-typ_fold_subgr"/>
</dbReference>
<proteinExistence type="inferred from homology"/>
<dbReference type="GO" id="GO:0005524">
    <property type="term" value="F:ATP binding"/>
    <property type="evidence" value="ECO:0007669"/>
    <property type="project" value="UniProtKB-UniRule"/>
</dbReference>
<accession>A0A833ECJ1</accession>
<evidence type="ECO:0000313" key="5">
    <source>
        <dbReference type="EMBL" id="HIQ30304.1"/>
    </source>
</evidence>
<dbReference type="Pfam" id="PF00288">
    <property type="entry name" value="GHMP_kinases_N"/>
    <property type="match status" value="1"/>
</dbReference>
<comment type="caution">
    <text evidence="5">The sequence shown here is derived from an EMBL/GenBank/DDBJ whole genome shotgun (WGS) entry which is preliminary data.</text>
</comment>
<dbReference type="EC" id="2.4.2.54" evidence="2"/>
<dbReference type="PANTHER" id="PTHR20861:SF6">
    <property type="entry name" value="BETA-RIBOFURANOSYLPHENOL 5'-PHOSPHATE SYNTHASE"/>
    <property type="match status" value="1"/>
</dbReference>
<dbReference type="EMBL" id="DQVM01000136">
    <property type="protein sequence ID" value="HIQ30304.1"/>
    <property type="molecule type" value="Genomic_DNA"/>
</dbReference>
<dbReference type="InterPro" id="IPR006204">
    <property type="entry name" value="GHMP_kinase_N_dom"/>
</dbReference>
<dbReference type="InterPro" id="IPR013750">
    <property type="entry name" value="GHMP_kinase_C_dom"/>
</dbReference>
<sequence>MKVRIEAGGRIHLGIIDLDGGLGRIYGSIGLAIQEPKLILEAESSKKTVVEAPEEVKPIVMHVISSLNHNAYINMVKHLPPHKGLGATTQTILATAVALSKLYQLNLDVDNIAEMFGRGRISKIGIEAFKTGGFIINAPIRKNVDEMSKTVMIQNFPEEWIVILAIPKGEVGYSEEYEKEVFKKLPRPPSYYADKICRLILVKLIPALLDKELEEFGSALEEIQKLVGEQFKPIQGRVIASRKSQEILEQFRKYGLTGLGQSSWGPAVYGFTDSRKEAVECIREIGEKFPDTTFIITRARNSGAEIIRV</sequence>
<dbReference type="InterPro" id="IPR004422">
    <property type="entry name" value="RFAP_synthase"/>
</dbReference>
<comment type="function">
    <text evidence="2">Catalyzes the condensation of 4-aminobenzoate (pABA) with 5-phospho-alpha-D-ribose 1-diphosphate (PRPP) to produce beta-ribofuranosylaminobenzene 5'-phosphate (beta-RFA-P).</text>
</comment>
<dbReference type="AlphaFoldDB" id="A0A833ECJ1"/>
<protein>
    <recommendedName>
        <fullName evidence="2">Beta-ribofuranosylaminobenzene 5'-phosphate synthase</fullName>
        <shortName evidence="2">Beta-RFA-P synthase</shortName>
        <ecNumber evidence="2">2.4.2.54</ecNumber>
    </recommendedName>
</protein>
<dbReference type="PIRSF" id="PIRSF004884">
    <property type="entry name" value="Sugar_kin_arch"/>
    <property type="match status" value="1"/>
</dbReference>
<feature type="domain" description="GHMP kinase C-terminal" evidence="4">
    <location>
        <begin position="204"/>
        <end position="290"/>
    </location>
</feature>
<feature type="domain" description="GHMP kinase N-terminal" evidence="3">
    <location>
        <begin position="66"/>
        <end position="116"/>
    </location>
</feature>
<keyword evidence="1 2" id="KW-0808">Transferase</keyword>
<evidence type="ECO:0000256" key="1">
    <source>
        <dbReference type="ARBA" id="ARBA00022679"/>
    </source>
</evidence>